<sequence length="1039" mass="116013">MAHLSQEHVKYLYEKFGELKVLDDIIRHRAADDPPAPILAYPRPGTVADYEYFTGRNLDRLIDGAARRYLSLGLITTDHKVVGLLAPSNLDFIVSFFALSRLGHTVLALSLRIASVAVVNLLKQTDCSTVVHGDTAQIVSTLESVNVDYPIRTYGIPLRNEYDRPLGTEERFTRSIDREQENTATALIMHSSGSTGLPKAVMLTHRALLTHPTQGSGLHNFNALPWYHLYGVSTSLQAMWMRRTAHLYNAAMPITSDSLIDILETVKPEAVHTVPYVLGLMAERPRGVELLRRCQVVTGAGARTPDELGDRLVREGVNLGIVFGTTEAGLAGDTMRRAKGDDSWNYIRIYANIRKYVHMNPLGDGLYECVYLKGHSALSTSNSDDPAPGSWHSKDVFVPHPTIPEAWKYVTRIDDRITLINGEKVLPLPIEGRIREDELVREAVVVGVDRAIPGLLVFRAPAGDHLSEEDYLDAIWPAIADANTRAEGFSQITREMVALMPSDVTYPQTDKRSIIRAQVYRQFAEQIENMYVRLDESHEGLLQLDLPRLEERLQSIFRDIVGVPVESIETDFFTAGVDSLKAIQMRRIIQKTIALNGYTLPQNIVYNKGNVKRLAAYLHALVNQMEAVADDEETSMIELIERYSHFQEHKYLNGVLNGHGPDDYRNAVILTGATGSIGAHLLHQLLSLNNIGTIYCFCRGRNPILRVLRSLESRGLALPRHTPPTRIIALTTDLDQPDFGLDATTLRELRQSVSLIIHSAWPVNFNIPLHSFEPHVEGLHHLLQFSLSVHRPDPAQVFFCSSISAAWNAPSTLQAIAEAPIEQLGFAAGMGYAQSKLVGEHIVRNAARRGARSYVLRIGQIVGDTVRGVWNESESIPLMIRSARTMKILPDLKETCSWLPVDILGTAILEIAHTCAQGPVPAKFNKIDPPVFYNLVNPHEFAWLDLLSRLRTAGLEFTTVPFALWLDGLRGSAAKGEEEQNPAVKLVEYYEQTYTQEGKNRGAKFEVDMARRDSEKMRKTIDVVGMGLVEKFSGVWERQ</sequence>
<reference evidence="1 2" key="1">
    <citation type="journal article" date="2023" name="ACS Omega">
        <title>Identification of the Neoaspergillic Acid Biosynthesis Gene Cluster by Establishing an In Vitro CRISPR-Ribonucleoprotein Genetic System in Aspergillus melleus.</title>
        <authorList>
            <person name="Yuan B."/>
            <person name="Grau M.F."/>
            <person name="Murata R.M."/>
            <person name="Torok T."/>
            <person name="Venkateswaran K."/>
            <person name="Stajich J.E."/>
            <person name="Wang C.C.C."/>
        </authorList>
    </citation>
    <scope>NUCLEOTIDE SEQUENCE [LARGE SCALE GENOMIC DNA]</scope>
    <source>
        <strain evidence="1 2">IMV 1140</strain>
    </source>
</reference>
<evidence type="ECO:0000313" key="1">
    <source>
        <dbReference type="EMBL" id="KAK1142845.1"/>
    </source>
</evidence>
<name>A0ACC3AXY3_9EURO</name>
<gene>
    <name evidence="1" type="ORF">N8T08_007279</name>
</gene>
<organism evidence="1 2">
    <name type="scientific">Aspergillus melleus</name>
    <dbReference type="NCBI Taxonomy" id="138277"/>
    <lineage>
        <taxon>Eukaryota</taxon>
        <taxon>Fungi</taxon>
        <taxon>Dikarya</taxon>
        <taxon>Ascomycota</taxon>
        <taxon>Pezizomycotina</taxon>
        <taxon>Eurotiomycetes</taxon>
        <taxon>Eurotiomycetidae</taxon>
        <taxon>Eurotiales</taxon>
        <taxon>Aspergillaceae</taxon>
        <taxon>Aspergillus</taxon>
        <taxon>Aspergillus subgen. Circumdati</taxon>
    </lineage>
</organism>
<proteinExistence type="predicted"/>
<protein>
    <submittedName>
        <fullName evidence="1">NRPS-like protein biosynthetic cluster</fullName>
    </submittedName>
</protein>
<accession>A0ACC3AXY3</accession>
<dbReference type="Proteomes" id="UP001177260">
    <property type="component" value="Unassembled WGS sequence"/>
</dbReference>
<keyword evidence="2" id="KW-1185">Reference proteome</keyword>
<dbReference type="EMBL" id="JAOPJF010000046">
    <property type="protein sequence ID" value="KAK1142845.1"/>
    <property type="molecule type" value="Genomic_DNA"/>
</dbReference>
<comment type="caution">
    <text evidence="1">The sequence shown here is derived from an EMBL/GenBank/DDBJ whole genome shotgun (WGS) entry which is preliminary data.</text>
</comment>
<evidence type="ECO:0000313" key="2">
    <source>
        <dbReference type="Proteomes" id="UP001177260"/>
    </source>
</evidence>